<reference evidence="1" key="1">
    <citation type="journal article" date="2014" name="BMC Genomics">
        <title>Characterizing the developmental transcriptome of the oriental fruit fly, Bactrocera dorsalis (Diptera: Tephritidae) through comparative genomic analysis with Drosophila melanogaster utilizing modENCODE datasets.</title>
        <authorList>
            <person name="Geib S.M."/>
            <person name="Calla B."/>
            <person name="Hall B."/>
            <person name="Hou S."/>
            <person name="Manoukis N.C."/>
        </authorList>
    </citation>
    <scope>NUCLEOTIDE SEQUENCE</scope>
    <source>
        <strain evidence="1">Punador</strain>
    </source>
</reference>
<dbReference type="EMBL" id="GAKP01009884">
    <property type="protein sequence ID" value="JAC49068.1"/>
    <property type="molecule type" value="Transcribed_RNA"/>
</dbReference>
<protein>
    <submittedName>
        <fullName evidence="1">Uncharacterized protein</fullName>
    </submittedName>
</protein>
<proteinExistence type="predicted"/>
<organism evidence="1">
    <name type="scientific">Bactrocera dorsalis</name>
    <name type="common">Oriental fruit fly</name>
    <name type="synonym">Dacus dorsalis</name>
    <dbReference type="NCBI Taxonomy" id="27457"/>
    <lineage>
        <taxon>Eukaryota</taxon>
        <taxon>Metazoa</taxon>
        <taxon>Ecdysozoa</taxon>
        <taxon>Arthropoda</taxon>
        <taxon>Hexapoda</taxon>
        <taxon>Insecta</taxon>
        <taxon>Pterygota</taxon>
        <taxon>Neoptera</taxon>
        <taxon>Endopterygota</taxon>
        <taxon>Diptera</taxon>
        <taxon>Brachycera</taxon>
        <taxon>Muscomorpha</taxon>
        <taxon>Tephritoidea</taxon>
        <taxon>Tephritidae</taxon>
        <taxon>Bactrocera</taxon>
        <taxon>Bactrocera</taxon>
    </lineage>
</organism>
<name>A0A034W5M2_BACDO</name>
<dbReference type="AlphaFoldDB" id="A0A034W5M2"/>
<evidence type="ECO:0000313" key="1">
    <source>
        <dbReference type="EMBL" id="JAC49068.1"/>
    </source>
</evidence>
<accession>A0A034W5M2</accession>
<sequence>MQRLRLLPHLRLRGRDRRRQLRRRFGRLRQPERLRLFGRQLRRFRRLGRHERRLRLGRQLRRLLRRGLLQAIFRYLAFCEQESRFQAFAPCRTVSTADIPQHFFLNSRRKFK</sequence>